<dbReference type="InterPro" id="IPR012677">
    <property type="entry name" value="Nucleotide-bd_a/b_plait_sf"/>
</dbReference>
<protein>
    <recommendedName>
        <fullName evidence="6">Large ribosomal subunit protein uL23</fullName>
    </recommendedName>
</protein>
<dbReference type="HAMAP" id="MF_01369_B">
    <property type="entry name" value="Ribosomal_uL23_B"/>
    <property type="match status" value="1"/>
</dbReference>
<organism evidence="7 8">
    <name type="scientific">Ectothiorhodospira magna</name>
    <dbReference type="NCBI Taxonomy" id="867345"/>
    <lineage>
        <taxon>Bacteria</taxon>
        <taxon>Pseudomonadati</taxon>
        <taxon>Pseudomonadota</taxon>
        <taxon>Gammaproteobacteria</taxon>
        <taxon>Chromatiales</taxon>
        <taxon>Ectothiorhodospiraceae</taxon>
        <taxon>Ectothiorhodospira</taxon>
    </lineage>
</organism>
<dbReference type="GO" id="GO:0006412">
    <property type="term" value="P:translation"/>
    <property type="evidence" value="ECO:0007669"/>
    <property type="project" value="UniProtKB-UniRule"/>
</dbReference>
<reference evidence="7 8" key="1">
    <citation type="submission" date="2016-10" db="EMBL/GenBank/DDBJ databases">
        <authorList>
            <person name="de Groot N.N."/>
        </authorList>
    </citation>
    <scope>NUCLEOTIDE SEQUENCE [LARGE SCALE GENOMIC DNA]</scope>
    <source>
        <strain evidence="7 8">B7-7</strain>
    </source>
</reference>
<dbReference type="RefSeq" id="WP_090202995.1">
    <property type="nucleotide sequence ID" value="NZ_FOFO01000002.1"/>
</dbReference>
<name>A0A1H8ZI23_9GAMM</name>
<dbReference type="NCBIfam" id="NF004363">
    <property type="entry name" value="PRK05738.2-4"/>
    <property type="match status" value="1"/>
</dbReference>
<keyword evidence="5 6" id="KW-0687">Ribonucleoprotein</keyword>
<dbReference type="GO" id="GO:0005840">
    <property type="term" value="C:ribosome"/>
    <property type="evidence" value="ECO:0007669"/>
    <property type="project" value="UniProtKB-KW"/>
</dbReference>
<dbReference type="GO" id="GO:0003735">
    <property type="term" value="F:structural constituent of ribosome"/>
    <property type="evidence" value="ECO:0007669"/>
    <property type="project" value="InterPro"/>
</dbReference>
<dbReference type="Proteomes" id="UP000199496">
    <property type="component" value="Unassembled WGS sequence"/>
</dbReference>
<dbReference type="InterPro" id="IPR012678">
    <property type="entry name" value="Ribosomal_uL23/eL15/eS24_sf"/>
</dbReference>
<dbReference type="GO" id="GO:1990904">
    <property type="term" value="C:ribonucleoprotein complex"/>
    <property type="evidence" value="ECO:0007669"/>
    <property type="project" value="UniProtKB-KW"/>
</dbReference>
<accession>A0A1H8ZI23</accession>
<dbReference type="NCBIfam" id="NF004359">
    <property type="entry name" value="PRK05738.1-3"/>
    <property type="match status" value="1"/>
</dbReference>
<dbReference type="AlphaFoldDB" id="A0A1H8ZI23"/>
<keyword evidence="3 6" id="KW-0694">RNA-binding</keyword>
<dbReference type="GO" id="GO:0019843">
    <property type="term" value="F:rRNA binding"/>
    <property type="evidence" value="ECO:0007669"/>
    <property type="project" value="UniProtKB-UniRule"/>
</dbReference>
<evidence type="ECO:0000313" key="8">
    <source>
        <dbReference type="Proteomes" id="UP000199496"/>
    </source>
</evidence>
<evidence type="ECO:0000313" key="7">
    <source>
        <dbReference type="EMBL" id="SEP64011.1"/>
    </source>
</evidence>
<evidence type="ECO:0000256" key="2">
    <source>
        <dbReference type="ARBA" id="ARBA00022730"/>
    </source>
</evidence>
<dbReference type="Gene3D" id="3.30.70.330">
    <property type="match status" value="1"/>
</dbReference>
<dbReference type="InterPro" id="IPR013025">
    <property type="entry name" value="Ribosomal_uL23-like"/>
</dbReference>
<comment type="subunit">
    <text evidence="6">Part of the 50S ribosomal subunit. Contacts protein L29, and trigger factor when it is bound to the ribosome.</text>
</comment>
<comment type="similarity">
    <text evidence="1 6">Belongs to the universal ribosomal protein uL23 family.</text>
</comment>
<keyword evidence="8" id="KW-1185">Reference proteome</keyword>
<keyword evidence="4 6" id="KW-0689">Ribosomal protein</keyword>
<sequence>MNEERLLKVLVAPHVSEKGTLLGELNNQHVFKVAVDATRVEVKKAVESLFDVKVNSVRMLNQQGKRKRMGVHAGRRKHWKKAYVTLEAGHDIQLAGNE</sequence>
<dbReference type="OrthoDB" id="9793353at2"/>
<keyword evidence="2 6" id="KW-0699">rRNA-binding</keyword>
<dbReference type="STRING" id="867345.SAMN05421693_102164"/>
<comment type="function">
    <text evidence="6">One of the early assembly proteins it binds 23S rRNA. One of the proteins that surrounds the polypeptide exit tunnel on the outside of the ribosome. Forms the main docking site for trigger factor binding to the ribosome.</text>
</comment>
<dbReference type="SUPFAM" id="SSF54189">
    <property type="entry name" value="Ribosomal proteins S24e, L23 and L15e"/>
    <property type="match status" value="1"/>
</dbReference>
<evidence type="ECO:0000256" key="3">
    <source>
        <dbReference type="ARBA" id="ARBA00022884"/>
    </source>
</evidence>
<evidence type="ECO:0000256" key="1">
    <source>
        <dbReference type="ARBA" id="ARBA00006700"/>
    </source>
</evidence>
<evidence type="ECO:0000256" key="4">
    <source>
        <dbReference type="ARBA" id="ARBA00022980"/>
    </source>
</evidence>
<proteinExistence type="inferred from homology"/>
<dbReference type="Pfam" id="PF00276">
    <property type="entry name" value="Ribosomal_L23"/>
    <property type="match status" value="1"/>
</dbReference>
<dbReference type="PANTHER" id="PTHR11620">
    <property type="entry name" value="60S RIBOSOMAL PROTEIN L23A"/>
    <property type="match status" value="1"/>
</dbReference>
<evidence type="ECO:0000256" key="6">
    <source>
        <dbReference type="HAMAP-Rule" id="MF_01369"/>
    </source>
</evidence>
<dbReference type="FunFam" id="3.30.70.330:FF:000001">
    <property type="entry name" value="50S ribosomal protein L23"/>
    <property type="match status" value="1"/>
</dbReference>
<evidence type="ECO:0000256" key="5">
    <source>
        <dbReference type="ARBA" id="ARBA00023274"/>
    </source>
</evidence>
<dbReference type="EMBL" id="FOFO01000002">
    <property type="protein sequence ID" value="SEP64011.1"/>
    <property type="molecule type" value="Genomic_DNA"/>
</dbReference>
<gene>
    <name evidence="6" type="primary">rplW</name>
    <name evidence="7" type="ORF">SAMN05421693_102164</name>
</gene>